<dbReference type="EMBL" id="MK072406">
    <property type="protein sequence ID" value="AYV84393.1"/>
    <property type="molecule type" value="Genomic_DNA"/>
</dbReference>
<accession>A0A3G5AET2</accession>
<proteinExistence type="predicted"/>
<name>A0A3G5AET2_9VIRU</name>
<reference evidence="1" key="1">
    <citation type="submission" date="2018-10" db="EMBL/GenBank/DDBJ databases">
        <title>Hidden diversity of soil giant viruses.</title>
        <authorList>
            <person name="Schulz F."/>
            <person name="Alteio L."/>
            <person name="Goudeau D."/>
            <person name="Ryan E.M."/>
            <person name="Malmstrom R.R."/>
            <person name="Blanchard J."/>
            <person name="Woyke T."/>
        </authorList>
    </citation>
    <scope>NUCLEOTIDE SEQUENCE</scope>
    <source>
        <strain evidence="1">HYV1</strain>
    </source>
</reference>
<evidence type="ECO:0000313" key="1">
    <source>
        <dbReference type="EMBL" id="AYV84393.1"/>
    </source>
</evidence>
<sequence>MDGKLIEELKNVPAGADEIKQDVIIPGKKLINMLRKLHRGMISSDIFNVKEVCLDLYKHRPRVNWFLNQTIVDLLGENLQTAVKGRFLNVVFAIYRFCHLSRVGLRLFKDAIQTAAMRIDLTMVQYLLSLDIFQREPSDQFKEYALGIGGHTSNGTETVFTEYTNLLINCCGLTYDDFPLIHQRESDDKKRVELIAIVLAHGSKFLSLDTTYLSRSINAAVKQGLLHVTRYLIKNVYNDTNYSDKSVEIFHRPFERACIDNNVEIVKCLIQITDKLDTERFLHSAALMNRSELFDVLLIHLKKPKKINKPIMRLLNGQINFMRCLHIYNTDVPLFQFPGFKIPGFQELLTQLKRRLPVLLPQDLLPLIIGYC</sequence>
<organism evidence="1">
    <name type="scientific">Hyperionvirus sp</name>
    <dbReference type="NCBI Taxonomy" id="2487770"/>
    <lineage>
        <taxon>Viruses</taxon>
        <taxon>Varidnaviria</taxon>
        <taxon>Bamfordvirae</taxon>
        <taxon>Nucleocytoviricota</taxon>
        <taxon>Megaviricetes</taxon>
        <taxon>Imitervirales</taxon>
        <taxon>Mimiviridae</taxon>
        <taxon>Klosneuvirinae</taxon>
    </lineage>
</organism>
<dbReference type="InterPro" id="IPR036770">
    <property type="entry name" value="Ankyrin_rpt-contain_sf"/>
</dbReference>
<protein>
    <recommendedName>
        <fullName evidence="2">Ankyrin repeat protein</fullName>
    </recommendedName>
</protein>
<dbReference type="Gene3D" id="1.25.40.20">
    <property type="entry name" value="Ankyrin repeat-containing domain"/>
    <property type="match status" value="1"/>
</dbReference>
<dbReference type="SUPFAM" id="SSF48403">
    <property type="entry name" value="Ankyrin repeat"/>
    <property type="match status" value="1"/>
</dbReference>
<gene>
    <name evidence="1" type="ORF">Hyperionvirus24_15</name>
</gene>
<evidence type="ECO:0008006" key="2">
    <source>
        <dbReference type="Google" id="ProtNLM"/>
    </source>
</evidence>